<evidence type="ECO:0000256" key="2">
    <source>
        <dbReference type="ARBA" id="ARBA00022448"/>
    </source>
</evidence>
<dbReference type="GO" id="GO:0022857">
    <property type="term" value="F:transmembrane transporter activity"/>
    <property type="evidence" value="ECO:0007669"/>
    <property type="project" value="InterPro"/>
</dbReference>
<keyword evidence="2" id="KW-0813">Transport</keyword>
<feature type="transmembrane region" description="Helical" evidence="7">
    <location>
        <begin position="418"/>
        <end position="436"/>
    </location>
</feature>
<dbReference type="Gene3D" id="1.20.1250.20">
    <property type="entry name" value="MFS general substrate transporter like domains"/>
    <property type="match status" value="1"/>
</dbReference>
<dbReference type="Gene3D" id="1.20.1720.10">
    <property type="entry name" value="Multidrug resistance protein D"/>
    <property type="match status" value="1"/>
</dbReference>
<dbReference type="SUPFAM" id="SSF103473">
    <property type="entry name" value="MFS general substrate transporter"/>
    <property type="match status" value="1"/>
</dbReference>
<evidence type="ECO:0000256" key="7">
    <source>
        <dbReference type="SAM" id="Phobius"/>
    </source>
</evidence>
<feature type="transmembrane region" description="Helical" evidence="7">
    <location>
        <begin position="325"/>
        <end position="346"/>
    </location>
</feature>
<dbReference type="PROSITE" id="PS50850">
    <property type="entry name" value="MFS"/>
    <property type="match status" value="1"/>
</dbReference>
<dbReference type="InterPro" id="IPR020846">
    <property type="entry name" value="MFS_dom"/>
</dbReference>
<evidence type="ECO:0000256" key="4">
    <source>
        <dbReference type="ARBA" id="ARBA00022692"/>
    </source>
</evidence>
<dbReference type="PANTHER" id="PTHR42718">
    <property type="entry name" value="MAJOR FACILITATOR SUPERFAMILY MULTIDRUG TRANSPORTER MFSC"/>
    <property type="match status" value="1"/>
</dbReference>
<feature type="domain" description="Major facilitator superfamily (MFS) profile" evidence="8">
    <location>
        <begin position="5"/>
        <end position="440"/>
    </location>
</feature>
<organism evidence="9 10">
    <name type="scientific">Leifsonia aquatica</name>
    <name type="common">Corynebacterium aquaticum</name>
    <dbReference type="NCBI Taxonomy" id="144185"/>
    <lineage>
        <taxon>Bacteria</taxon>
        <taxon>Bacillati</taxon>
        <taxon>Actinomycetota</taxon>
        <taxon>Actinomycetes</taxon>
        <taxon>Micrococcales</taxon>
        <taxon>Microbacteriaceae</taxon>
        <taxon>Leifsonia</taxon>
    </lineage>
</organism>
<evidence type="ECO:0000313" key="9">
    <source>
        <dbReference type="EMBL" id="MBB2969143.1"/>
    </source>
</evidence>
<dbReference type="InterPro" id="IPR036259">
    <property type="entry name" value="MFS_trans_sf"/>
</dbReference>
<feature type="transmembrane region" description="Helical" evidence="7">
    <location>
        <begin position="105"/>
        <end position="123"/>
    </location>
</feature>
<feature type="transmembrane region" description="Helical" evidence="7">
    <location>
        <begin position="135"/>
        <end position="159"/>
    </location>
</feature>
<feature type="transmembrane region" description="Helical" evidence="7">
    <location>
        <begin position="352"/>
        <end position="378"/>
    </location>
</feature>
<dbReference type="GO" id="GO:0005886">
    <property type="term" value="C:plasma membrane"/>
    <property type="evidence" value="ECO:0007669"/>
    <property type="project" value="UniProtKB-SubCell"/>
</dbReference>
<comment type="caution">
    <text evidence="9">The sequence shown here is derived from an EMBL/GenBank/DDBJ whole genome shotgun (WGS) entry which is preliminary data.</text>
</comment>
<evidence type="ECO:0000256" key="5">
    <source>
        <dbReference type="ARBA" id="ARBA00022989"/>
    </source>
</evidence>
<dbReference type="PANTHER" id="PTHR42718:SF46">
    <property type="entry name" value="BLR6921 PROTEIN"/>
    <property type="match status" value="1"/>
</dbReference>
<feature type="transmembrane region" description="Helical" evidence="7">
    <location>
        <begin position="295"/>
        <end position="313"/>
    </location>
</feature>
<evidence type="ECO:0000256" key="1">
    <source>
        <dbReference type="ARBA" id="ARBA00004651"/>
    </source>
</evidence>
<reference evidence="9 10" key="1">
    <citation type="submission" date="2020-08" db="EMBL/GenBank/DDBJ databases">
        <title>Sequencing the genomes of 1000 actinobacteria strains.</title>
        <authorList>
            <person name="Klenk H.-P."/>
        </authorList>
    </citation>
    <scope>NUCLEOTIDE SEQUENCE [LARGE SCALE GENOMIC DNA]</scope>
    <source>
        <strain evidence="9 10">DSM 20146</strain>
    </source>
</reference>
<keyword evidence="5 7" id="KW-1133">Transmembrane helix</keyword>
<accession>A0A7W4YK82</accession>
<keyword evidence="4 7" id="KW-0812">Transmembrane</keyword>
<dbReference type="AlphaFoldDB" id="A0A7W4YK82"/>
<dbReference type="Proteomes" id="UP000538196">
    <property type="component" value="Unassembled WGS sequence"/>
</dbReference>
<dbReference type="Pfam" id="PF07690">
    <property type="entry name" value="MFS_1"/>
    <property type="match status" value="2"/>
</dbReference>
<dbReference type="InterPro" id="IPR011701">
    <property type="entry name" value="MFS"/>
</dbReference>
<feature type="transmembrane region" description="Helical" evidence="7">
    <location>
        <begin position="71"/>
        <end position="99"/>
    </location>
</feature>
<feature type="transmembrane region" description="Helical" evidence="7">
    <location>
        <begin position="225"/>
        <end position="246"/>
    </location>
</feature>
<sequence length="449" mass="44312">MRRGSVPLLCLVQFVDVLGVTSATTAIPSILRGVDADAALAGPLATVYAMFFGGLLILGARLGDRFGHRRILLTGIALFGVVSVLGAAAGALGGVAIGAVLLSRALQGAAAAISVPSALRLLLEAAPAGDARRRAVAAWSATGAAAGASGFLVGGLLVQALGWPAVFWINLPLAAALFAGVLLVVARSSHPRDESPLDVAGAVLLIAAVMAVIAGAALMESPSTVLAGVLLVVVGAGIAALLVVRLRTARYPLIPRAAFASRPLRQGTAISFVNTATTSSSAVLATLFLQQTLNIGPVATGLTLMAFSIAVILTSSSTGTVFGRWGAHALAATGLATIAIGQLVLATTTGTWWGVLIGVTLAGAGLGLSSVAGTSIGTSVPEQLEGSASGILNTGAQLGTALGTSVIVLIAAFGGVTAGWLTAAAAAAVTAAWCALPRTRARGCGSTVD</sequence>
<proteinExistence type="predicted"/>
<name>A0A7W4YK82_LEIAQ</name>
<protein>
    <submittedName>
        <fullName evidence="9">MFS family permease</fullName>
    </submittedName>
</protein>
<feature type="transmembrane region" description="Helical" evidence="7">
    <location>
        <begin position="165"/>
        <end position="185"/>
    </location>
</feature>
<keyword evidence="10" id="KW-1185">Reference proteome</keyword>
<dbReference type="RefSeq" id="WP_183428877.1">
    <property type="nucleotide sequence ID" value="NZ_JACHVP010000005.1"/>
</dbReference>
<gene>
    <name evidence="9" type="ORF">FHX33_003925</name>
</gene>
<feature type="transmembrane region" description="Helical" evidence="7">
    <location>
        <begin position="197"/>
        <end position="219"/>
    </location>
</feature>
<comment type="subcellular location">
    <subcellularLocation>
        <location evidence="1">Cell membrane</location>
        <topology evidence="1">Multi-pass membrane protein</topology>
    </subcellularLocation>
</comment>
<keyword evidence="6 7" id="KW-0472">Membrane</keyword>
<dbReference type="EMBL" id="JACHVP010000005">
    <property type="protein sequence ID" value="MBB2969143.1"/>
    <property type="molecule type" value="Genomic_DNA"/>
</dbReference>
<feature type="transmembrane region" description="Helical" evidence="7">
    <location>
        <begin position="39"/>
        <end position="59"/>
    </location>
</feature>
<evidence type="ECO:0000256" key="6">
    <source>
        <dbReference type="ARBA" id="ARBA00023136"/>
    </source>
</evidence>
<keyword evidence="3" id="KW-1003">Cell membrane</keyword>
<evidence type="ECO:0000313" key="10">
    <source>
        <dbReference type="Proteomes" id="UP000538196"/>
    </source>
</evidence>
<evidence type="ECO:0000256" key="3">
    <source>
        <dbReference type="ARBA" id="ARBA00022475"/>
    </source>
</evidence>
<evidence type="ECO:0000259" key="8">
    <source>
        <dbReference type="PROSITE" id="PS50850"/>
    </source>
</evidence>